<dbReference type="Proteomes" id="UP001633002">
    <property type="component" value="Unassembled WGS sequence"/>
</dbReference>
<dbReference type="AlphaFoldDB" id="A0ABD3I2H7"/>
<accession>A0ABD3I2H7</accession>
<gene>
    <name evidence="1" type="ORF">R1sor_010731</name>
</gene>
<evidence type="ECO:0000313" key="2">
    <source>
        <dbReference type="Proteomes" id="UP001633002"/>
    </source>
</evidence>
<evidence type="ECO:0000313" key="1">
    <source>
        <dbReference type="EMBL" id="KAL3696655.1"/>
    </source>
</evidence>
<protein>
    <submittedName>
        <fullName evidence="1">Uncharacterized protein</fullName>
    </submittedName>
</protein>
<proteinExistence type="predicted"/>
<comment type="caution">
    <text evidence="1">The sequence shown here is derived from an EMBL/GenBank/DDBJ whole genome shotgun (WGS) entry which is preliminary data.</text>
</comment>
<dbReference type="EMBL" id="JBJQOH010000002">
    <property type="protein sequence ID" value="KAL3696655.1"/>
    <property type="molecule type" value="Genomic_DNA"/>
</dbReference>
<sequence>MVRPRRTSRKRCDEATGSVPLGTIESVIDAVNTELHCDVAHVSGKSKQSDSETLDGELYRIIMQRDAADAERDMIEERLSTLLRETREGHGEMEALWLEREKLLEQKIGCLEAELQHLHSRSKRKEAEVMIERQRWADELERAGRLGIEKKTHWKLN</sequence>
<organism evidence="1 2">
    <name type="scientific">Riccia sorocarpa</name>
    <dbReference type="NCBI Taxonomy" id="122646"/>
    <lineage>
        <taxon>Eukaryota</taxon>
        <taxon>Viridiplantae</taxon>
        <taxon>Streptophyta</taxon>
        <taxon>Embryophyta</taxon>
        <taxon>Marchantiophyta</taxon>
        <taxon>Marchantiopsida</taxon>
        <taxon>Marchantiidae</taxon>
        <taxon>Marchantiales</taxon>
        <taxon>Ricciaceae</taxon>
        <taxon>Riccia</taxon>
    </lineage>
</organism>
<reference evidence="1 2" key="1">
    <citation type="submission" date="2024-09" db="EMBL/GenBank/DDBJ databases">
        <title>Chromosome-scale assembly of Riccia sorocarpa.</title>
        <authorList>
            <person name="Paukszto L."/>
        </authorList>
    </citation>
    <scope>NUCLEOTIDE SEQUENCE [LARGE SCALE GENOMIC DNA]</scope>
    <source>
        <strain evidence="1">LP-2024</strain>
        <tissue evidence="1">Aerial parts of the thallus</tissue>
    </source>
</reference>
<name>A0ABD3I2H7_9MARC</name>
<keyword evidence="2" id="KW-1185">Reference proteome</keyword>